<name>A0A7Z0D5E3_9MICO</name>
<evidence type="ECO:0000256" key="2">
    <source>
        <dbReference type="ARBA" id="ARBA00022475"/>
    </source>
</evidence>
<dbReference type="RefSeq" id="WP_179429423.1">
    <property type="nucleotide sequence ID" value="NZ_JACBZP010000001.1"/>
</dbReference>
<reference evidence="7 8" key="1">
    <citation type="submission" date="2020-07" db="EMBL/GenBank/DDBJ databases">
        <title>Sequencing the genomes of 1000 actinobacteria strains.</title>
        <authorList>
            <person name="Klenk H.-P."/>
        </authorList>
    </citation>
    <scope>NUCLEOTIDE SEQUENCE [LARGE SCALE GENOMIC DNA]</scope>
    <source>
        <strain evidence="7 8">DSM 26341</strain>
    </source>
</reference>
<dbReference type="AlphaFoldDB" id="A0A7Z0D5E3"/>
<feature type="transmembrane region" description="Helical" evidence="6">
    <location>
        <begin position="23"/>
        <end position="43"/>
    </location>
</feature>
<keyword evidence="3 6" id="KW-0812">Transmembrane</keyword>
<dbReference type="Proteomes" id="UP000539111">
    <property type="component" value="Unassembled WGS sequence"/>
</dbReference>
<sequence>MADETRPSAAPSSAMRSAARGSALNLAGAVFSALSTLGLTIVVTRGASQDNAGVFFATTSIFVLITAIGRLGTDTGLVYFISQSKATGQLSRVRAYVLAAAEPAVLVGCCLGVVLFAFAPAIAAVTSPDDTKLTVAALRALAPFVPFAGIAYVALAATRGLGTMRPNVFTEQLMRPGLQLLVAFAIVITGVSINLAWSWSIPYAVSACLAVYFLYKTSRRVVRAPQEKGRRSREFWRFTAPRSVASMTQIAMQRLDIVLVAVLAGASAAAIYTAATRFIVLGQFARNAVSLAVQPHVAAAMATTDRSAISGLYRTSTAWLMVCTWPIFLVLLIEAQSVLKVFGHDYQVGAEVLVLLSAAMLIATFCGDVDIMLVMSGRSRQSLINNGVALILMVGLDVALIPRVGLLGAAIGWASAITCKNLLGLVQVWWFYRVWPFGSAPAIVAVASIFCFGLGAGMPRLIFGENLIALIVGVALACLSYAGWMWRARTTLALDSVISLRRLRK</sequence>
<evidence type="ECO:0000313" key="7">
    <source>
        <dbReference type="EMBL" id="NYI69158.1"/>
    </source>
</evidence>
<feature type="transmembrane region" description="Helical" evidence="6">
    <location>
        <begin position="353"/>
        <end position="375"/>
    </location>
</feature>
<evidence type="ECO:0000256" key="1">
    <source>
        <dbReference type="ARBA" id="ARBA00004651"/>
    </source>
</evidence>
<comment type="caution">
    <text evidence="7">The sequence shown here is derived from an EMBL/GenBank/DDBJ whole genome shotgun (WGS) entry which is preliminary data.</text>
</comment>
<feature type="transmembrane region" description="Helical" evidence="6">
    <location>
        <begin position="135"/>
        <end position="155"/>
    </location>
</feature>
<evidence type="ECO:0000256" key="4">
    <source>
        <dbReference type="ARBA" id="ARBA00022989"/>
    </source>
</evidence>
<evidence type="ECO:0000256" key="3">
    <source>
        <dbReference type="ARBA" id="ARBA00022692"/>
    </source>
</evidence>
<dbReference type="EMBL" id="JACBZP010000001">
    <property type="protein sequence ID" value="NYI69158.1"/>
    <property type="molecule type" value="Genomic_DNA"/>
</dbReference>
<feature type="transmembrane region" description="Helical" evidence="6">
    <location>
        <begin position="258"/>
        <end position="280"/>
    </location>
</feature>
<feature type="transmembrane region" description="Helical" evidence="6">
    <location>
        <begin position="93"/>
        <end position="123"/>
    </location>
</feature>
<keyword evidence="5 6" id="KW-0472">Membrane</keyword>
<accession>A0A7Z0D5E3</accession>
<evidence type="ECO:0000313" key="8">
    <source>
        <dbReference type="Proteomes" id="UP000539111"/>
    </source>
</evidence>
<feature type="transmembrane region" description="Helical" evidence="6">
    <location>
        <begin position="311"/>
        <end position="333"/>
    </location>
</feature>
<evidence type="ECO:0000256" key="6">
    <source>
        <dbReference type="SAM" id="Phobius"/>
    </source>
</evidence>
<feature type="transmembrane region" description="Helical" evidence="6">
    <location>
        <begin position="434"/>
        <end position="455"/>
    </location>
</feature>
<feature type="transmembrane region" description="Helical" evidence="6">
    <location>
        <begin position="176"/>
        <end position="193"/>
    </location>
</feature>
<organism evidence="7 8">
    <name type="scientific">Spelaeicoccus albus</name>
    <dbReference type="NCBI Taxonomy" id="1280376"/>
    <lineage>
        <taxon>Bacteria</taxon>
        <taxon>Bacillati</taxon>
        <taxon>Actinomycetota</taxon>
        <taxon>Actinomycetes</taxon>
        <taxon>Micrococcales</taxon>
        <taxon>Brevibacteriaceae</taxon>
        <taxon>Spelaeicoccus</taxon>
    </lineage>
</organism>
<keyword evidence="8" id="KW-1185">Reference proteome</keyword>
<gene>
    <name evidence="7" type="ORF">BJY26_003464</name>
</gene>
<keyword evidence="2" id="KW-1003">Cell membrane</keyword>
<comment type="subcellular location">
    <subcellularLocation>
        <location evidence="1">Cell membrane</location>
        <topology evidence="1">Multi-pass membrane protein</topology>
    </subcellularLocation>
</comment>
<dbReference type="GO" id="GO:0005886">
    <property type="term" value="C:plasma membrane"/>
    <property type="evidence" value="ECO:0007669"/>
    <property type="project" value="UniProtKB-SubCell"/>
</dbReference>
<dbReference type="PANTHER" id="PTHR30250">
    <property type="entry name" value="PST FAMILY PREDICTED COLANIC ACID TRANSPORTER"/>
    <property type="match status" value="1"/>
</dbReference>
<feature type="transmembrane region" description="Helical" evidence="6">
    <location>
        <begin position="55"/>
        <end position="81"/>
    </location>
</feature>
<proteinExistence type="predicted"/>
<feature type="transmembrane region" description="Helical" evidence="6">
    <location>
        <begin position="387"/>
        <end position="414"/>
    </location>
</feature>
<keyword evidence="4 6" id="KW-1133">Transmembrane helix</keyword>
<feature type="transmembrane region" description="Helical" evidence="6">
    <location>
        <begin position="467"/>
        <end position="486"/>
    </location>
</feature>
<dbReference type="InterPro" id="IPR050833">
    <property type="entry name" value="Poly_Biosynth_Transport"/>
</dbReference>
<protein>
    <submittedName>
        <fullName evidence="7">O-antigen/teichoic acid export membrane protein</fullName>
    </submittedName>
</protein>
<evidence type="ECO:0000256" key="5">
    <source>
        <dbReference type="ARBA" id="ARBA00023136"/>
    </source>
</evidence>
<dbReference type="PANTHER" id="PTHR30250:SF27">
    <property type="entry name" value="POLYSACCHARIDE BIOSYNTHESIS PROTEIN"/>
    <property type="match status" value="1"/>
</dbReference>